<feature type="domain" description="Calcineurin-like phosphoesterase" evidence="2">
    <location>
        <begin position="28"/>
        <end position="272"/>
    </location>
</feature>
<name>A0A820CLT3_9BILA</name>
<keyword evidence="1" id="KW-0732">Signal</keyword>
<protein>
    <recommendedName>
        <fullName evidence="2">Calcineurin-like phosphoesterase domain-containing protein</fullName>
    </recommendedName>
</protein>
<comment type="caution">
    <text evidence="3">The sequence shown here is derived from an EMBL/GenBank/DDBJ whole genome shotgun (WGS) entry which is preliminary data.</text>
</comment>
<feature type="signal peptide" evidence="1">
    <location>
        <begin position="1"/>
        <end position="19"/>
    </location>
</feature>
<dbReference type="AlphaFoldDB" id="A0A820CLT3"/>
<dbReference type="PANTHER" id="PTHR43143">
    <property type="entry name" value="METALLOPHOSPHOESTERASE, CALCINEURIN SUPERFAMILY"/>
    <property type="match status" value="1"/>
</dbReference>
<dbReference type="InterPro" id="IPR051918">
    <property type="entry name" value="STPP_CPPED1"/>
</dbReference>
<dbReference type="Gene3D" id="3.60.21.10">
    <property type="match status" value="1"/>
</dbReference>
<evidence type="ECO:0000313" key="4">
    <source>
        <dbReference type="Proteomes" id="UP000663873"/>
    </source>
</evidence>
<dbReference type="InterPro" id="IPR029052">
    <property type="entry name" value="Metallo-depent_PP-like"/>
</dbReference>
<dbReference type="PANTHER" id="PTHR43143:SF1">
    <property type="entry name" value="SERINE_THREONINE-PROTEIN PHOSPHATASE CPPED1"/>
    <property type="match status" value="1"/>
</dbReference>
<evidence type="ECO:0000313" key="3">
    <source>
        <dbReference type="EMBL" id="CAF4225355.1"/>
    </source>
</evidence>
<keyword evidence="4" id="KW-1185">Reference proteome</keyword>
<dbReference type="EMBL" id="CAJOBP010000827">
    <property type="protein sequence ID" value="CAF4225355.1"/>
    <property type="molecule type" value="Genomic_DNA"/>
</dbReference>
<dbReference type="Proteomes" id="UP000663873">
    <property type="component" value="Unassembled WGS sequence"/>
</dbReference>
<evidence type="ECO:0000259" key="2">
    <source>
        <dbReference type="Pfam" id="PF00149"/>
    </source>
</evidence>
<dbReference type="SUPFAM" id="SSF56300">
    <property type="entry name" value="Metallo-dependent phosphatases"/>
    <property type="match status" value="1"/>
</dbReference>
<dbReference type="GO" id="GO:0016787">
    <property type="term" value="F:hydrolase activity"/>
    <property type="evidence" value="ECO:0007669"/>
    <property type="project" value="InterPro"/>
</dbReference>
<feature type="chain" id="PRO_5032447592" description="Calcineurin-like phosphoesterase domain-containing protein" evidence="1">
    <location>
        <begin position="20"/>
        <end position="333"/>
    </location>
</feature>
<dbReference type="Pfam" id="PF00149">
    <property type="entry name" value="Metallophos"/>
    <property type="match status" value="1"/>
</dbReference>
<gene>
    <name evidence="3" type="ORF">UJA718_LOCUS7992</name>
</gene>
<evidence type="ECO:0000256" key="1">
    <source>
        <dbReference type="SAM" id="SignalP"/>
    </source>
</evidence>
<sequence>MLRYIILFSFVLCLDKAHATSQTTDFYTFALLSDIHIGDTGANALGRARSAVTKINQLAANVSTNLQAVFITGDLTNTALPSQFETVRDVLNNLTVPYYPIIGNHDQWLYNSTWEDQAPVGDQLFAETFNRILNQPNIINYPNGTVWNPVHSCQSWFQNYRIQLHNNSSSFIALDWNSRHHAAASLGYKGSMPGADLYDFNGGTFSWLEEQLKQLEKQPSTIVLLQHQPFRAPFYIPGEIYAFGESKRLRIEHLLRQFTSLNYFGVFAGHFHMWSDGKAFDDMPKFRQFETDACKVAQAIALVTANIKTGEIVKIEKMYGDEPTLQKRFTDNT</sequence>
<organism evidence="3 4">
    <name type="scientific">Rotaria socialis</name>
    <dbReference type="NCBI Taxonomy" id="392032"/>
    <lineage>
        <taxon>Eukaryota</taxon>
        <taxon>Metazoa</taxon>
        <taxon>Spiralia</taxon>
        <taxon>Gnathifera</taxon>
        <taxon>Rotifera</taxon>
        <taxon>Eurotatoria</taxon>
        <taxon>Bdelloidea</taxon>
        <taxon>Philodinida</taxon>
        <taxon>Philodinidae</taxon>
        <taxon>Rotaria</taxon>
    </lineage>
</organism>
<accession>A0A820CLT3</accession>
<dbReference type="InterPro" id="IPR004843">
    <property type="entry name" value="Calcineurin-like_PHP"/>
</dbReference>
<reference evidence="3" key="1">
    <citation type="submission" date="2021-02" db="EMBL/GenBank/DDBJ databases">
        <authorList>
            <person name="Nowell W R."/>
        </authorList>
    </citation>
    <scope>NUCLEOTIDE SEQUENCE</scope>
</reference>
<proteinExistence type="predicted"/>